<reference evidence="3 4" key="1">
    <citation type="submission" date="2022-03" db="EMBL/GenBank/DDBJ databases">
        <title>Hymenobactersp. isolated from the air.</title>
        <authorList>
            <person name="Won M."/>
            <person name="Kwon S.-W."/>
        </authorList>
    </citation>
    <scope>NUCLEOTIDE SEQUENCE [LARGE SCALE GENOMIC DNA]</scope>
    <source>
        <strain evidence="3 4">KACC 21982</strain>
    </source>
</reference>
<dbReference type="Proteomes" id="UP000831113">
    <property type="component" value="Chromosome"/>
</dbReference>
<keyword evidence="4" id="KW-1185">Reference proteome</keyword>
<organism evidence="3 4">
    <name type="scientific">Hymenobacter tibetensis</name>
    <dbReference type="NCBI Taxonomy" id="497967"/>
    <lineage>
        <taxon>Bacteria</taxon>
        <taxon>Pseudomonadati</taxon>
        <taxon>Bacteroidota</taxon>
        <taxon>Cytophagia</taxon>
        <taxon>Cytophagales</taxon>
        <taxon>Hymenobacteraceae</taxon>
        <taxon>Hymenobacter</taxon>
    </lineage>
</organism>
<feature type="chain" id="PRO_5046564652" evidence="2">
    <location>
        <begin position="27"/>
        <end position="217"/>
    </location>
</feature>
<evidence type="ECO:0000313" key="4">
    <source>
        <dbReference type="Proteomes" id="UP000831113"/>
    </source>
</evidence>
<feature type="region of interest" description="Disordered" evidence="1">
    <location>
        <begin position="188"/>
        <end position="207"/>
    </location>
</feature>
<accession>A0ABY4CYR0</accession>
<feature type="compositionally biased region" description="Pro residues" evidence="1">
    <location>
        <begin position="197"/>
        <end position="207"/>
    </location>
</feature>
<evidence type="ECO:0000256" key="1">
    <source>
        <dbReference type="SAM" id="MobiDB-lite"/>
    </source>
</evidence>
<evidence type="ECO:0000313" key="3">
    <source>
        <dbReference type="EMBL" id="UOG75196.1"/>
    </source>
</evidence>
<gene>
    <name evidence="3" type="ORF">MTX78_01025</name>
</gene>
<evidence type="ECO:0000256" key="2">
    <source>
        <dbReference type="SAM" id="SignalP"/>
    </source>
</evidence>
<keyword evidence="2" id="KW-0732">Signal</keyword>
<sequence length="217" mass="23039">MVTKFLMYKALLSAVLCLGVSRLSVAQRPAPELPLTPVQPRVQLPATVAEILAKRKDVAGASTPPATVTRVAMPQAQPLYLLNSEIIIAPDLSGLQPSGIKAITLYKGQDAPTAQWLGLVTHGIVDVEPKQKFKIKSRSLSDVGKTLDVQGPVRYTINAMPVADANLLIALDAIGEIKITRATPETPTTTVAISIRPPKPSPPPPPGTIYIRGLAAH</sequence>
<dbReference type="RefSeq" id="WP_243799099.1">
    <property type="nucleotide sequence ID" value="NZ_CP094669.1"/>
</dbReference>
<dbReference type="EMBL" id="CP094669">
    <property type="protein sequence ID" value="UOG75196.1"/>
    <property type="molecule type" value="Genomic_DNA"/>
</dbReference>
<protein>
    <submittedName>
        <fullName evidence="3">Uncharacterized protein</fullName>
    </submittedName>
</protein>
<feature type="signal peptide" evidence="2">
    <location>
        <begin position="1"/>
        <end position="26"/>
    </location>
</feature>
<name>A0ABY4CYR0_9BACT</name>
<proteinExistence type="predicted"/>